<keyword evidence="2" id="KW-0812">Transmembrane</keyword>
<feature type="compositionally biased region" description="Acidic residues" evidence="1">
    <location>
        <begin position="218"/>
        <end position="227"/>
    </location>
</feature>
<proteinExistence type="predicted"/>
<dbReference type="GO" id="GO:0070072">
    <property type="term" value="P:vacuolar proton-transporting V-type ATPase complex assembly"/>
    <property type="evidence" value="ECO:0007669"/>
    <property type="project" value="InterPro"/>
</dbReference>
<feature type="compositionally biased region" description="Basic residues" evidence="1">
    <location>
        <begin position="180"/>
        <end position="192"/>
    </location>
</feature>
<dbReference type="FunCoup" id="G4TW46">
    <property type="interactions" value="95"/>
</dbReference>
<feature type="region of interest" description="Disordered" evidence="1">
    <location>
        <begin position="172"/>
        <end position="245"/>
    </location>
</feature>
<dbReference type="InParanoid" id="G4TW46"/>
<dbReference type="OrthoDB" id="3193718at2759"/>
<feature type="transmembrane region" description="Helical" evidence="2">
    <location>
        <begin position="111"/>
        <end position="131"/>
    </location>
</feature>
<accession>G4TW46</accession>
<feature type="compositionally biased region" description="Basic and acidic residues" evidence="1">
    <location>
        <begin position="193"/>
        <end position="217"/>
    </location>
</feature>
<reference evidence="3 4" key="1">
    <citation type="journal article" date="2011" name="PLoS Pathog.">
        <title>Endophytic Life Strategies Decoded by Genome and Transcriptome Analyses of the Mutualistic Root Symbiont Piriformospora indica.</title>
        <authorList>
            <person name="Zuccaro A."/>
            <person name="Lahrmann U."/>
            <person name="Guldener U."/>
            <person name="Langen G."/>
            <person name="Pfiffi S."/>
            <person name="Biedenkopf D."/>
            <person name="Wong P."/>
            <person name="Samans B."/>
            <person name="Grimm C."/>
            <person name="Basiewicz M."/>
            <person name="Murat C."/>
            <person name="Martin F."/>
            <person name="Kogel K.H."/>
        </authorList>
    </citation>
    <scope>NUCLEOTIDE SEQUENCE [LARGE SCALE GENOMIC DNA]</scope>
    <source>
        <strain evidence="3 4">DSM 11827</strain>
    </source>
</reference>
<protein>
    <submittedName>
        <fullName evidence="3">Uncharacterized protein</fullName>
    </submittedName>
</protein>
<feature type="transmembrane region" description="Helical" evidence="2">
    <location>
        <begin position="143"/>
        <end position="165"/>
    </location>
</feature>
<dbReference type="eggNOG" id="ENOG502SPV7">
    <property type="taxonomic scope" value="Eukaryota"/>
</dbReference>
<keyword evidence="2" id="KW-0472">Membrane</keyword>
<sequence length="245" mass="27460">MSTLKVSLPPHLREVLEPLLGILPKELDLLLESSLANAEIAYAVIDDVSKWAHTSSGQETLQSKNLNPRDYDRLALLAGTVTGPSQRLPPPEPKPEPWEVAQDEKNTRRAIAALVNGLFSVVGIATAVWWASKTTGYSYETRVGLAVCGGLITALAEGGLFAIYYNRRESRRSYRAKEREKHHRKLQRRYLKSLKETTADHDTVSETIPKDESKEEKVPEEDIPPAEEPDKPLRKRAVGNREEDE</sequence>
<evidence type="ECO:0000256" key="1">
    <source>
        <dbReference type="SAM" id="MobiDB-lite"/>
    </source>
</evidence>
<comment type="caution">
    <text evidence="3">The sequence shown here is derived from an EMBL/GenBank/DDBJ whole genome shotgun (WGS) entry which is preliminary data.</text>
</comment>
<evidence type="ECO:0000256" key="2">
    <source>
        <dbReference type="SAM" id="Phobius"/>
    </source>
</evidence>
<dbReference type="HOGENOM" id="CLU_083084_0_0_1"/>
<dbReference type="Pfam" id="PF11712">
    <property type="entry name" value="Vma12"/>
    <property type="match status" value="1"/>
</dbReference>
<gene>
    <name evidence="3" type="ORF">PIIN_09529</name>
</gene>
<evidence type="ECO:0000313" key="4">
    <source>
        <dbReference type="Proteomes" id="UP000007148"/>
    </source>
</evidence>
<dbReference type="OMA" id="WWASQHA"/>
<keyword evidence="2" id="KW-1133">Transmembrane helix</keyword>
<dbReference type="Proteomes" id="UP000007148">
    <property type="component" value="Unassembled WGS sequence"/>
</dbReference>
<evidence type="ECO:0000313" key="3">
    <source>
        <dbReference type="EMBL" id="CCA75539.1"/>
    </source>
</evidence>
<dbReference type="EMBL" id="CAFZ01000468">
    <property type="protein sequence ID" value="CCA75539.1"/>
    <property type="molecule type" value="Genomic_DNA"/>
</dbReference>
<name>G4TW46_SERID</name>
<keyword evidence="4" id="KW-1185">Reference proteome</keyword>
<organism evidence="3 4">
    <name type="scientific">Serendipita indica (strain DSM 11827)</name>
    <name type="common">Root endophyte fungus</name>
    <name type="synonym">Piriformospora indica</name>
    <dbReference type="NCBI Taxonomy" id="1109443"/>
    <lineage>
        <taxon>Eukaryota</taxon>
        <taxon>Fungi</taxon>
        <taxon>Dikarya</taxon>
        <taxon>Basidiomycota</taxon>
        <taxon>Agaricomycotina</taxon>
        <taxon>Agaricomycetes</taxon>
        <taxon>Sebacinales</taxon>
        <taxon>Serendipitaceae</taxon>
        <taxon>Serendipita</taxon>
    </lineage>
</organism>
<dbReference type="AlphaFoldDB" id="G4TW46"/>
<dbReference type="InterPro" id="IPR021013">
    <property type="entry name" value="ATPase_Vma12"/>
</dbReference>